<dbReference type="GO" id="GO:0005737">
    <property type="term" value="C:cytoplasm"/>
    <property type="evidence" value="ECO:0007669"/>
    <property type="project" value="TreeGrafter"/>
</dbReference>
<sequence length="372" mass="43410">LRTARDRERTEAIAAGKLADPNKRRRLSEAIVVVGTCEDMCPEFERVQRTAQNDVWAEEADPATADLDTSQRIPDETRMVKRYKRAAAGEDEQLPSDLRPAHVLKQTCDYLFHDVLRNAPDWSVHPFIWNRTRAIRNDFSIQQFAKPAELSLAIECFERIARFHLLSLHQCSVPDAPDKYDYQQDREQLDRTLVSLMQYYDDSRGRILLPNEAEFRAYSILFQLQSSDLEDRVQAWPREVVDNQRVQIALKIASAAGNTEDLHGPMPRHMTRYVIAQQHWQRFWELVRSRSVSYLMGCAAELHFQLVRRLVLNSLLVAFRASKGRQTTDWTLEELCEVLNFDSEDDVIDFCQHYGFEFRQREDGLQYIDLNS</sequence>
<dbReference type="GO" id="GO:0006406">
    <property type="term" value="P:mRNA export from nucleus"/>
    <property type="evidence" value="ECO:0007669"/>
    <property type="project" value="TreeGrafter"/>
</dbReference>
<dbReference type="InterPro" id="IPR045107">
    <property type="entry name" value="SAC3/GANP/THP3"/>
</dbReference>
<dbReference type="Pfam" id="PF03399">
    <property type="entry name" value="SAC3_GANP"/>
    <property type="match status" value="1"/>
</dbReference>
<evidence type="ECO:0000313" key="2">
    <source>
        <dbReference type="EMBL" id="KAF2718338.1"/>
    </source>
</evidence>
<organism evidence="2 3">
    <name type="scientific">Polychaeton citri CBS 116435</name>
    <dbReference type="NCBI Taxonomy" id="1314669"/>
    <lineage>
        <taxon>Eukaryota</taxon>
        <taxon>Fungi</taxon>
        <taxon>Dikarya</taxon>
        <taxon>Ascomycota</taxon>
        <taxon>Pezizomycotina</taxon>
        <taxon>Dothideomycetes</taxon>
        <taxon>Dothideomycetidae</taxon>
        <taxon>Capnodiales</taxon>
        <taxon>Capnodiaceae</taxon>
        <taxon>Polychaeton</taxon>
    </lineage>
</organism>
<dbReference type="Proteomes" id="UP000799441">
    <property type="component" value="Unassembled WGS sequence"/>
</dbReference>
<keyword evidence="3" id="KW-1185">Reference proteome</keyword>
<evidence type="ECO:0000259" key="1">
    <source>
        <dbReference type="Pfam" id="PF03399"/>
    </source>
</evidence>
<gene>
    <name evidence="2" type="ORF">K431DRAFT_189023</name>
</gene>
<dbReference type="AlphaFoldDB" id="A0A9P4Q0I4"/>
<dbReference type="EMBL" id="MU003826">
    <property type="protein sequence ID" value="KAF2718338.1"/>
    <property type="molecule type" value="Genomic_DNA"/>
</dbReference>
<comment type="caution">
    <text evidence="2">The sequence shown here is derived from an EMBL/GenBank/DDBJ whole genome shotgun (WGS) entry which is preliminary data.</text>
</comment>
<name>A0A9P4Q0I4_9PEZI</name>
<dbReference type="InterPro" id="IPR005062">
    <property type="entry name" value="SAC3/GANP/THP3_conserved"/>
</dbReference>
<dbReference type="OrthoDB" id="264795at2759"/>
<feature type="domain" description="SAC3/GANP/THP3 conserved" evidence="1">
    <location>
        <begin position="40"/>
        <end position="359"/>
    </location>
</feature>
<feature type="non-terminal residue" evidence="2">
    <location>
        <position position="1"/>
    </location>
</feature>
<protein>
    <recommendedName>
        <fullName evidence="1">SAC3/GANP/THP3 conserved domain-containing protein</fullName>
    </recommendedName>
</protein>
<feature type="non-terminal residue" evidence="2">
    <location>
        <position position="372"/>
    </location>
</feature>
<reference evidence="2" key="1">
    <citation type="journal article" date="2020" name="Stud. Mycol.">
        <title>101 Dothideomycetes genomes: a test case for predicting lifestyles and emergence of pathogens.</title>
        <authorList>
            <person name="Haridas S."/>
            <person name="Albert R."/>
            <person name="Binder M."/>
            <person name="Bloem J."/>
            <person name="Labutti K."/>
            <person name="Salamov A."/>
            <person name="Andreopoulos B."/>
            <person name="Baker S."/>
            <person name="Barry K."/>
            <person name="Bills G."/>
            <person name="Bluhm B."/>
            <person name="Cannon C."/>
            <person name="Castanera R."/>
            <person name="Culley D."/>
            <person name="Daum C."/>
            <person name="Ezra D."/>
            <person name="Gonzalez J."/>
            <person name="Henrissat B."/>
            <person name="Kuo A."/>
            <person name="Liang C."/>
            <person name="Lipzen A."/>
            <person name="Lutzoni F."/>
            <person name="Magnuson J."/>
            <person name="Mondo S."/>
            <person name="Nolan M."/>
            <person name="Ohm R."/>
            <person name="Pangilinan J."/>
            <person name="Park H.-J."/>
            <person name="Ramirez L."/>
            <person name="Alfaro M."/>
            <person name="Sun H."/>
            <person name="Tritt A."/>
            <person name="Yoshinaga Y."/>
            <person name="Zwiers L.-H."/>
            <person name="Turgeon B."/>
            <person name="Goodwin S."/>
            <person name="Spatafora J."/>
            <person name="Crous P."/>
            <person name="Grigoriev I."/>
        </authorList>
    </citation>
    <scope>NUCLEOTIDE SEQUENCE</scope>
    <source>
        <strain evidence="2">CBS 116435</strain>
    </source>
</reference>
<accession>A0A9P4Q0I4</accession>
<proteinExistence type="predicted"/>
<dbReference type="GO" id="GO:0070390">
    <property type="term" value="C:transcription export complex 2"/>
    <property type="evidence" value="ECO:0007669"/>
    <property type="project" value="TreeGrafter"/>
</dbReference>
<evidence type="ECO:0000313" key="3">
    <source>
        <dbReference type="Proteomes" id="UP000799441"/>
    </source>
</evidence>
<dbReference type="PANTHER" id="PTHR12436">
    <property type="entry name" value="80 KDA MCM3-ASSOCIATED PROTEIN"/>
    <property type="match status" value="1"/>
</dbReference>
<dbReference type="Gene3D" id="1.25.40.990">
    <property type="match status" value="1"/>
</dbReference>
<dbReference type="PANTHER" id="PTHR12436:SF3">
    <property type="entry name" value="GERMINAL-CENTER ASSOCIATED NUCLEAR PROTEIN"/>
    <property type="match status" value="1"/>
</dbReference>